<dbReference type="EMBL" id="JAHLQT010006108">
    <property type="protein sequence ID" value="KAG7175395.1"/>
    <property type="molecule type" value="Genomic_DNA"/>
</dbReference>
<feature type="region of interest" description="Disordered" evidence="5">
    <location>
        <begin position="138"/>
        <end position="198"/>
    </location>
</feature>
<dbReference type="AlphaFoldDB" id="A0A8J5TIX2"/>
<evidence type="ECO:0000313" key="7">
    <source>
        <dbReference type="Proteomes" id="UP000747542"/>
    </source>
</evidence>
<feature type="compositionally biased region" description="Basic and acidic residues" evidence="5">
    <location>
        <begin position="138"/>
        <end position="147"/>
    </location>
</feature>
<comment type="similarity">
    <text evidence="2">Belongs to the GKAP1 family.</text>
</comment>
<feature type="region of interest" description="Disordered" evidence="5">
    <location>
        <begin position="13"/>
        <end position="113"/>
    </location>
</feature>
<keyword evidence="6" id="KW-0418">Kinase</keyword>
<keyword evidence="6" id="KW-0808">Transferase</keyword>
<evidence type="ECO:0000256" key="4">
    <source>
        <dbReference type="ARBA" id="ARBA00023054"/>
    </source>
</evidence>
<gene>
    <name evidence="6" type="primary">Gkap1-L</name>
    <name evidence="6" type="ORF">Hamer_G001475</name>
</gene>
<dbReference type="InterPro" id="IPR026109">
    <property type="entry name" value="GKAP1"/>
</dbReference>
<dbReference type="GO" id="GO:0016301">
    <property type="term" value="F:kinase activity"/>
    <property type="evidence" value="ECO:0007669"/>
    <property type="project" value="UniProtKB-KW"/>
</dbReference>
<dbReference type="Proteomes" id="UP000747542">
    <property type="component" value="Unassembled WGS sequence"/>
</dbReference>
<evidence type="ECO:0000256" key="3">
    <source>
        <dbReference type="ARBA" id="ARBA00023034"/>
    </source>
</evidence>
<sequence length="329" mass="37679">MASRFAVLDIDVDLDERAGKKKQERAKIKSDENGKKVLNKPNNKKKKPGVADGPTLQAMAFGSNKGKNKKKPNKPGEGVDKDGVSIKTNGQVNPRVDEDWQRRDNEFIRDENERSLREALMLSKLDFEEKKVFYAKMKKEQQDETKGGKVKKKKDKPVTMSLDQFNSLRPDQLTGKHEPDQQEPQSQGDLPDEETFFEDIDEAARKTLERESRHENYKATAGQYNQEVRVSQYEAELEKRDFEIQALRLEVESLKGELKLVICSAEMKSKAELVVELEKMTKVREELTQEMSNLSAQVEQERSKVNQLSLDLKKTHGKKKQNAEAANKD</sequence>
<evidence type="ECO:0000313" key="6">
    <source>
        <dbReference type="EMBL" id="KAG7175395.1"/>
    </source>
</evidence>
<dbReference type="GO" id="GO:0005794">
    <property type="term" value="C:Golgi apparatus"/>
    <property type="evidence" value="ECO:0007669"/>
    <property type="project" value="UniProtKB-SubCell"/>
</dbReference>
<keyword evidence="4" id="KW-0175">Coiled coil</keyword>
<dbReference type="PANTHER" id="PTHR14899:SF0">
    <property type="entry name" value="G KINASE-ANCHORING PROTEIN 1"/>
    <property type="match status" value="1"/>
</dbReference>
<keyword evidence="3" id="KW-0333">Golgi apparatus</keyword>
<protein>
    <submittedName>
        <fullName evidence="6">G kinase-anchoring protein 1-like</fullName>
    </submittedName>
</protein>
<feature type="region of interest" description="Disordered" evidence="5">
    <location>
        <begin position="294"/>
        <end position="329"/>
    </location>
</feature>
<evidence type="ECO:0000256" key="5">
    <source>
        <dbReference type="SAM" id="MobiDB-lite"/>
    </source>
</evidence>
<comment type="subcellular location">
    <subcellularLocation>
        <location evidence="1">Golgi apparatus</location>
    </subcellularLocation>
</comment>
<comment type="caution">
    <text evidence="6">The sequence shown here is derived from an EMBL/GenBank/DDBJ whole genome shotgun (WGS) entry which is preliminary data.</text>
</comment>
<dbReference type="PRINTS" id="PR02083">
    <property type="entry name" value="GKINASEAP1"/>
</dbReference>
<proteinExistence type="inferred from homology"/>
<dbReference type="PANTHER" id="PTHR14899">
    <property type="entry name" value="G KINASE ANCHORING PROTEIN 1"/>
    <property type="match status" value="1"/>
</dbReference>
<evidence type="ECO:0000256" key="1">
    <source>
        <dbReference type="ARBA" id="ARBA00004555"/>
    </source>
</evidence>
<organism evidence="6 7">
    <name type="scientific">Homarus americanus</name>
    <name type="common">American lobster</name>
    <dbReference type="NCBI Taxonomy" id="6706"/>
    <lineage>
        <taxon>Eukaryota</taxon>
        <taxon>Metazoa</taxon>
        <taxon>Ecdysozoa</taxon>
        <taxon>Arthropoda</taxon>
        <taxon>Crustacea</taxon>
        <taxon>Multicrustacea</taxon>
        <taxon>Malacostraca</taxon>
        <taxon>Eumalacostraca</taxon>
        <taxon>Eucarida</taxon>
        <taxon>Decapoda</taxon>
        <taxon>Pleocyemata</taxon>
        <taxon>Astacidea</taxon>
        <taxon>Nephropoidea</taxon>
        <taxon>Nephropidae</taxon>
        <taxon>Homarus</taxon>
    </lineage>
</organism>
<keyword evidence="7" id="KW-1185">Reference proteome</keyword>
<feature type="compositionally biased region" description="Basic and acidic residues" evidence="5">
    <location>
        <begin position="25"/>
        <end position="35"/>
    </location>
</feature>
<name>A0A8J5TIX2_HOMAM</name>
<feature type="compositionally biased region" description="Basic and acidic residues" evidence="5">
    <location>
        <begin position="95"/>
        <end position="113"/>
    </location>
</feature>
<dbReference type="GO" id="GO:0007165">
    <property type="term" value="P:signal transduction"/>
    <property type="evidence" value="ECO:0007669"/>
    <property type="project" value="InterPro"/>
</dbReference>
<reference evidence="6" key="1">
    <citation type="journal article" date="2021" name="Sci. Adv.">
        <title>The American lobster genome reveals insights on longevity, neural, and immune adaptations.</title>
        <authorList>
            <person name="Polinski J.M."/>
            <person name="Zimin A.V."/>
            <person name="Clark K.F."/>
            <person name="Kohn A.B."/>
            <person name="Sadowski N."/>
            <person name="Timp W."/>
            <person name="Ptitsyn A."/>
            <person name="Khanna P."/>
            <person name="Romanova D.Y."/>
            <person name="Williams P."/>
            <person name="Greenwood S.J."/>
            <person name="Moroz L.L."/>
            <person name="Walt D.R."/>
            <person name="Bodnar A.G."/>
        </authorList>
    </citation>
    <scope>NUCLEOTIDE SEQUENCE</scope>
    <source>
        <strain evidence="6">GMGI-L3</strain>
    </source>
</reference>
<accession>A0A8J5TIX2</accession>
<evidence type="ECO:0000256" key="2">
    <source>
        <dbReference type="ARBA" id="ARBA00006662"/>
    </source>
</evidence>